<evidence type="ECO:0000256" key="1">
    <source>
        <dbReference type="SAM" id="MobiDB-lite"/>
    </source>
</evidence>
<feature type="region of interest" description="Disordered" evidence="1">
    <location>
        <begin position="104"/>
        <end position="153"/>
    </location>
</feature>
<protein>
    <submittedName>
        <fullName evidence="2">Uncharacterized protein</fullName>
    </submittedName>
</protein>
<sequence>MSAPHQPTRFRIEDLSPEEYHAEHSHLKAEMGDSAYLALRKSEINTRMSEIGAGIMSGRISLPPITRVQEPNQISLDGRKFRVGSSEGVPKHITDAMMDFVSRDEKETEQASTEVPEEWLPYEIKAGEDEEEEDPEANERQQDQEILDGKFSVRNVKMPEWKASA</sequence>
<proteinExistence type="predicted"/>
<dbReference type="Proteomes" id="UP000716446">
    <property type="component" value="Unassembled WGS sequence"/>
</dbReference>
<comment type="caution">
    <text evidence="2">The sequence shown here is derived from an EMBL/GenBank/DDBJ whole genome shotgun (WGS) entry which is preliminary data.</text>
</comment>
<organism evidence="2 3">
    <name type="scientific">Aureobasidium vineae</name>
    <dbReference type="NCBI Taxonomy" id="2773715"/>
    <lineage>
        <taxon>Eukaryota</taxon>
        <taxon>Fungi</taxon>
        <taxon>Dikarya</taxon>
        <taxon>Ascomycota</taxon>
        <taxon>Pezizomycotina</taxon>
        <taxon>Dothideomycetes</taxon>
        <taxon>Dothideomycetidae</taxon>
        <taxon>Dothideales</taxon>
        <taxon>Saccotheciaceae</taxon>
        <taxon>Aureobasidium</taxon>
    </lineage>
</organism>
<evidence type="ECO:0000313" key="3">
    <source>
        <dbReference type="Proteomes" id="UP000716446"/>
    </source>
</evidence>
<dbReference type="EMBL" id="CAIJEN010000014">
    <property type="protein sequence ID" value="CAD0093470.1"/>
    <property type="molecule type" value="Genomic_DNA"/>
</dbReference>
<accession>A0A9N8PFD7</accession>
<keyword evidence="3" id="KW-1185">Reference proteome</keyword>
<name>A0A9N8PFD7_9PEZI</name>
<dbReference type="AlphaFoldDB" id="A0A9N8PFD7"/>
<reference evidence="2" key="1">
    <citation type="submission" date="2020-06" db="EMBL/GenBank/DDBJ databases">
        <authorList>
            <person name="Onetto C."/>
        </authorList>
    </citation>
    <scope>NUCLEOTIDE SEQUENCE</scope>
</reference>
<evidence type="ECO:0000313" key="2">
    <source>
        <dbReference type="EMBL" id="CAD0093470.1"/>
    </source>
</evidence>
<gene>
    <name evidence="2" type="ORF">AWRI4619_LOCUS7817</name>
</gene>